<protein>
    <submittedName>
        <fullName evidence="1">Uncharacterized protein</fullName>
    </submittedName>
</protein>
<gene>
    <name evidence="1" type="ORF">LCGC14_0981550</name>
</gene>
<accession>A0A0F9NUW8</accession>
<comment type="caution">
    <text evidence="1">The sequence shown here is derived from an EMBL/GenBank/DDBJ whole genome shotgun (WGS) entry which is preliminary data.</text>
</comment>
<dbReference type="EMBL" id="LAZR01003669">
    <property type="protein sequence ID" value="KKN15862.1"/>
    <property type="molecule type" value="Genomic_DNA"/>
</dbReference>
<sequence length="69" mass="7943">MTDDNHMHMDDELLREALEALQDISTSFKKLLTQVIYERRASDLTPENQTDAAQAERVIAKLEERLLNG</sequence>
<dbReference type="AlphaFoldDB" id="A0A0F9NUW8"/>
<name>A0A0F9NUW8_9ZZZZ</name>
<organism evidence="1">
    <name type="scientific">marine sediment metagenome</name>
    <dbReference type="NCBI Taxonomy" id="412755"/>
    <lineage>
        <taxon>unclassified sequences</taxon>
        <taxon>metagenomes</taxon>
        <taxon>ecological metagenomes</taxon>
    </lineage>
</organism>
<reference evidence="1" key="1">
    <citation type="journal article" date="2015" name="Nature">
        <title>Complex archaea that bridge the gap between prokaryotes and eukaryotes.</title>
        <authorList>
            <person name="Spang A."/>
            <person name="Saw J.H."/>
            <person name="Jorgensen S.L."/>
            <person name="Zaremba-Niedzwiedzka K."/>
            <person name="Martijn J."/>
            <person name="Lind A.E."/>
            <person name="van Eijk R."/>
            <person name="Schleper C."/>
            <person name="Guy L."/>
            <person name="Ettema T.J."/>
        </authorList>
    </citation>
    <scope>NUCLEOTIDE SEQUENCE</scope>
</reference>
<evidence type="ECO:0000313" key="1">
    <source>
        <dbReference type="EMBL" id="KKN15862.1"/>
    </source>
</evidence>
<proteinExistence type="predicted"/>